<sequence length="531" mass="59955">MHEVCKSDRFDLIVEHFGTLNVTGLGLGIAKNLKGDCTLEKQEVCKNGMFDLRVDFCHLDPKSRANHLEHFRTLNVTGLGLEIAKNLKGDCTLEKHEVCKNGMFDLRVDFCQLDPKSRANHLEHFRTLNVTGLGLEIAKNLKGDCTLEKHEVCKNGMFDLRVDFCQLDPKSRANHLEHFRTLNVTGLGLEIAKNLKGDCTLEKHEVCKNGMFDLRVDFCQLDPKSRANHLEHFRTLNVTGLGLEIAKNLKGDCTLEKHEVCKNGMFDLRVDFCQLDPKSRANHLEHFRTLNVTGLGLEIAKNLKGDCTLEKHEVCKNGMFDLRVDFCQLDPKSRANHLEHFRTLNVTGLGLEIAKNLKGDCTLEKHEVCKNGMFDLRVDFCQLDPKSRANHLEHFRTLNVTGLGLEIAKNLKGDCTLEKHEVCKNGMFDLRVDFCQLDPKSRANHLEHFRTLNVTGLGLGIAKNLKGGCTLEKQEVCKSGMIDLRVDFCHLDPKSRANHLEHFRTLNVTGLGLEIAKNLIGGCTLNFGLIW</sequence>
<gene>
    <name evidence="1" type="ORF">DEO72_LG1g2373</name>
</gene>
<evidence type="ECO:0000313" key="1">
    <source>
        <dbReference type="EMBL" id="QCD78737.1"/>
    </source>
</evidence>
<name>A0A4D6KSK9_VIGUN</name>
<dbReference type="EMBL" id="CP039345">
    <property type="protein sequence ID" value="QCD78737.1"/>
    <property type="molecule type" value="Genomic_DNA"/>
</dbReference>
<dbReference type="Proteomes" id="UP000501690">
    <property type="component" value="Linkage Group LG1"/>
</dbReference>
<reference evidence="1 2" key="1">
    <citation type="submission" date="2019-04" db="EMBL/GenBank/DDBJ databases">
        <title>An improved genome assembly and genetic linkage map for asparagus bean, Vigna unguiculata ssp. sesquipedialis.</title>
        <authorList>
            <person name="Xia Q."/>
            <person name="Zhang R."/>
            <person name="Dong Y."/>
        </authorList>
    </citation>
    <scope>NUCLEOTIDE SEQUENCE [LARGE SCALE GENOMIC DNA]</scope>
    <source>
        <tissue evidence="1">Leaf</tissue>
    </source>
</reference>
<keyword evidence="2" id="KW-1185">Reference proteome</keyword>
<evidence type="ECO:0000313" key="2">
    <source>
        <dbReference type="Proteomes" id="UP000501690"/>
    </source>
</evidence>
<proteinExistence type="predicted"/>
<protein>
    <submittedName>
        <fullName evidence="1">Uncharacterized protein</fullName>
    </submittedName>
</protein>
<dbReference type="AlphaFoldDB" id="A0A4D6KSK9"/>
<accession>A0A4D6KSK9</accession>
<organism evidence="1 2">
    <name type="scientific">Vigna unguiculata</name>
    <name type="common">Cowpea</name>
    <dbReference type="NCBI Taxonomy" id="3917"/>
    <lineage>
        <taxon>Eukaryota</taxon>
        <taxon>Viridiplantae</taxon>
        <taxon>Streptophyta</taxon>
        <taxon>Embryophyta</taxon>
        <taxon>Tracheophyta</taxon>
        <taxon>Spermatophyta</taxon>
        <taxon>Magnoliopsida</taxon>
        <taxon>eudicotyledons</taxon>
        <taxon>Gunneridae</taxon>
        <taxon>Pentapetalae</taxon>
        <taxon>rosids</taxon>
        <taxon>fabids</taxon>
        <taxon>Fabales</taxon>
        <taxon>Fabaceae</taxon>
        <taxon>Papilionoideae</taxon>
        <taxon>50 kb inversion clade</taxon>
        <taxon>NPAAA clade</taxon>
        <taxon>indigoferoid/millettioid clade</taxon>
        <taxon>Phaseoleae</taxon>
        <taxon>Vigna</taxon>
    </lineage>
</organism>